<feature type="domain" description="Nucleoside phosphorylase" evidence="2">
    <location>
        <begin position="14"/>
        <end position="306"/>
    </location>
</feature>
<dbReference type="PANTHER" id="PTHR46082">
    <property type="entry name" value="ATP/GTP-BINDING PROTEIN-RELATED"/>
    <property type="match status" value="1"/>
</dbReference>
<accession>A0A9P5HHU5</accession>
<feature type="region of interest" description="Disordered" evidence="1">
    <location>
        <begin position="550"/>
        <end position="569"/>
    </location>
</feature>
<dbReference type="GO" id="GO:0009116">
    <property type="term" value="P:nucleoside metabolic process"/>
    <property type="evidence" value="ECO:0007669"/>
    <property type="project" value="InterPro"/>
</dbReference>
<dbReference type="InterPro" id="IPR000845">
    <property type="entry name" value="Nucleoside_phosphorylase_d"/>
</dbReference>
<dbReference type="Gene3D" id="3.40.50.1580">
    <property type="entry name" value="Nucleoside phosphorylase domain"/>
    <property type="match status" value="1"/>
</dbReference>
<proteinExistence type="predicted"/>
<dbReference type="InterPro" id="IPR035994">
    <property type="entry name" value="Nucleoside_phosphorylase_sf"/>
</dbReference>
<evidence type="ECO:0008006" key="6">
    <source>
        <dbReference type="Google" id="ProtNLM"/>
    </source>
</evidence>
<evidence type="ECO:0000313" key="4">
    <source>
        <dbReference type="EMBL" id="KAF7555253.1"/>
    </source>
</evidence>
<feature type="domain" description="Orc1-like AAA ATPase" evidence="3">
    <location>
        <begin position="341"/>
        <end position="461"/>
    </location>
</feature>
<sequence>MTPRRPATRLDFEVAIICALSIEADAVRELFDRDWEDDGPPYDKTSGDPNAYSAGLVGRHNVVLAHMLGMGKINAAAVASNCRSSFPNIRLALVVGVCGAVPIVPKTKNEIILGDVIVSTGVIQYDFGRRLPERFMRKDTLLDSLGRPNTEIRALLAKLGGMHDKKKLSGKLAGHLDEIQKEPELEAEYPSIANDRLFDPNYRHIEDGESCEECGCNGELVRRRRLDQGIPQPAVHFGLIASGDTVMKDGEERDNIARQEGVIGFEMEGAGMWDTFPCIVIKGACDYADSHKAKGWQRYAAATAAACTKAFLEYWVPAVTCHITKEYTLAFSLSGVTDVHEFVGRKDELAQIHRALNKSEGRRSIILHGLGGIGKTQLVIKYLKNYHTNYSATIWLNASDEISLQQSFYRAAEKILRQYPALLFIKTAIASQGPHEIIRAVKRWLDEPDNDRWLLVFDNYDNPKLAREDWSVNDEENTNRGVDEQSAEEATTLTKAYDIRTFFPENYQGAIIIATRSSEIRIGESIFLKKFTEVEDSLAVLRSNSRRDDIENGKASEATVNAKANKYSR</sequence>
<protein>
    <recommendedName>
        <fullName evidence="6">Nucleoside phosphorylase domain-containing protein</fullName>
    </recommendedName>
</protein>
<dbReference type="GO" id="GO:0003824">
    <property type="term" value="F:catalytic activity"/>
    <property type="evidence" value="ECO:0007669"/>
    <property type="project" value="InterPro"/>
</dbReference>
<dbReference type="SUPFAM" id="SSF53167">
    <property type="entry name" value="Purine and uridine phosphorylases"/>
    <property type="match status" value="1"/>
</dbReference>
<evidence type="ECO:0000256" key="1">
    <source>
        <dbReference type="SAM" id="MobiDB-lite"/>
    </source>
</evidence>
<evidence type="ECO:0000259" key="2">
    <source>
        <dbReference type="Pfam" id="PF01048"/>
    </source>
</evidence>
<dbReference type="EMBL" id="JAANBB010000022">
    <property type="protein sequence ID" value="KAF7555253.1"/>
    <property type="molecule type" value="Genomic_DNA"/>
</dbReference>
<name>A0A9P5HHU5_9HYPO</name>
<dbReference type="OrthoDB" id="626167at2759"/>
<dbReference type="PANTHER" id="PTHR46082:SF6">
    <property type="entry name" value="AAA+ ATPASE DOMAIN-CONTAINING PROTEIN-RELATED"/>
    <property type="match status" value="1"/>
</dbReference>
<comment type="caution">
    <text evidence="4">The sequence shown here is derived from an EMBL/GenBank/DDBJ whole genome shotgun (WGS) entry which is preliminary data.</text>
</comment>
<dbReference type="SUPFAM" id="SSF52540">
    <property type="entry name" value="P-loop containing nucleoside triphosphate hydrolases"/>
    <property type="match status" value="1"/>
</dbReference>
<organism evidence="4 5">
    <name type="scientific">Cylindrodendrum hubeiense</name>
    <dbReference type="NCBI Taxonomy" id="595255"/>
    <lineage>
        <taxon>Eukaryota</taxon>
        <taxon>Fungi</taxon>
        <taxon>Dikarya</taxon>
        <taxon>Ascomycota</taxon>
        <taxon>Pezizomycotina</taxon>
        <taxon>Sordariomycetes</taxon>
        <taxon>Hypocreomycetidae</taxon>
        <taxon>Hypocreales</taxon>
        <taxon>Nectriaceae</taxon>
        <taxon>Cylindrodendrum</taxon>
    </lineage>
</organism>
<evidence type="ECO:0000259" key="3">
    <source>
        <dbReference type="Pfam" id="PF13191"/>
    </source>
</evidence>
<keyword evidence="5" id="KW-1185">Reference proteome</keyword>
<dbReference type="InterPro" id="IPR053137">
    <property type="entry name" value="NLR-like"/>
</dbReference>
<dbReference type="Gene3D" id="3.40.50.300">
    <property type="entry name" value="P-loop containing nucleotide triphosphate hydrolases"/>
    <property type="match status" value="1"/>
</dbReference>
<reference evidence="4" key="1">
    <citation type="submission" date="2020-03" db="EMBL/GenBank/DDBJ databases">
        <title>Draft Genome Sequence of Cylindrodendrum hubeiense.</title>
        <authorList>
            <person name="Buettner E."/>
            <person name="Kellner H."/>
        </authorList>
    </citation>
    <scope>NUCLEOTIDE SEQUENCE</scope>
    <source>
        <strain evidence="4">IHI 201604</strain>
    </source>
</reference>
<gene>
    <name evidence="4" type="ORF">G7Z17_g2323</name>
</gene>
<dbReference type="InterPro" id="IPR027417">
    <property type="entry name" value="P-loop_NTPase"/>
</dbReference>
<dbReference type="Pfam" id="PF01048">
    <property type="entry name" value="PNP_UDP_1"/>
    <property type="match status" value="1"/>
</dbReference>
<dbReference type="AlphaFoldDB" id="A0A9P5HHU5"/>
<dbReference type="Pfam" id="PF13191">
    <property type="entry name" value="AAA_16"/>
    <property type="match status" value="1"/>
</dbReference>
<dbReference type="Proteomes" id="UP000722485">
    <property type="component" value="Unassembled WGS sequence"/>
</dbReference>
<dbReference type="InterPro" id="IPR041664">
    <property type="entry name" value="AAA_16"/>
</dbReference>
<evidence type="ECO:0000313" key="5">
    <source>
        <dbReference type="Proteomes" id="UP000722485"/>
    </source>
</evidence>